<evidence type="ECO:0000313" key="2">
    <source>
        <dbReference type="Proteomes" id="UP000683925"/>
    </source>
</evidence>
<dbReference type="EMBL" id="CAJJDP010000014">
    <property type="protein sequence ID" value="CAD8142599.1"/>
    <property type="molecule type" value="Genomic_DNA"/>
</dbReference>
<sequence length="285" mass="33485">MDNKLRCQKEAYLQEEILDKGIDPNHFQEFCEKIKGEESDIDKWTFEDIVQLVNQYKIEFFTTDFDQPVDEMIIGWNAFDQVIPQMDIKSDPQMWNLIDLDHTGPSALLEQSEDKKNEQPFQQTQKQIQQIHQQQTSEINQRVSEKLDIPNIGKPLSISPTAQKLQEIQQQMPKKQAPEIYSFSQCSKLQCKKLGFNIFAKGVPSIKITGFEKKTEGLFKSDYVVYSVKTGDEYVVQEDIRISNGCNKHFSNYSQEQEYLVFQKKQLRKQQKIQFKKELLCQNFF</sequence>
<proteinExistence type="predicted"/>
<comment type="caution">
    <text evidence="1">The sequence shown here is derived from an EMBL/GenBank/DDBJ whole genome shotgun (WGS) entry which is preliminary data.</text>
</comment>
<evidence type="ECO:0000313" key="1">
    <source>
        <dbReference type="EMBL" id="CAD8142599.1"/>
    </source>
</evidence>
<dbReference type="Proteomes" id="UP000683925">
    <property type="component" value="Unassembled WGS sequence"/>
</dbReference>
<organism evidence="1 2">
    <name type="scientific">Paramecium octaurelia</name>
    <dbReference type="NCBI Taxonomy" id="43137"/>
    <lineage>
        <taxon>Eukaryota</taxon>
        <taxon>Sar</taxon>
        <taxon>Alveolata</taxon>
        <taxon>Ciliophora</taxon>
        <taxon>Intramacronucleata</taxon>
        <taxon>Oligohymenophorea</taxon>
        <taxon>Peniculida</taxon>
        <taxon>Parameciidae</taxon>
        <taxon>Paramecium</taxon>
    </lineage>
</organism>
<dbReference type="AlphaFoldDB" id="A0A8S1STC0"/>
<gene>
    <name evidence="1" type="ORF">POCTA_138.1.T0140058</name>
</gene>
<accession>A0A8S1STC0</accession>
<name>A0A8S1STC0_PAROT</name>
<keyword evidence="2" id="KW-1185">Reference proteome</keyword>
<reference evidence="1" key="1">
    <citation type="submission" date="2021-01" db="EMBL/GenBank/DDBJ databases">
        <authorList>
            <consortium name="Genoscope - CEA"/>
            <person name="William W."/>
        </authorList>
    </citation>
    <scope>NUCLEOTIDE SEQUENCE</scope>
</reference>
<protein>
    <submittedName>
        <fullName evidence="1">Uncharacterized protein</fullName>
    </submittedName>
</protein>